<dbReference type="HOGENOM" id="CLU_059021_5_5_2"/>
<keyword evidence="2" id="KW-0285">Flavoprotein</keyword>
<evidence type="ECO:0000313" key="6">
    <source>
        <dbReference type="Proteomes" id="UP000033038"/>
    </source>
</evidence>
<organism evidence="5 6">
    <name type="scientific">Methanosarcina barkeri str. Wiesmoor</name>
    <dbReference type="NCBI Taxonomy" id="1434109"/>
    <lineage>
        <taxon>Archaea</taxon>
        <taxon>Methanobacteriati</taxon>
        <taxon>Methanobacteriota</taxon>
        <taxon>Stenosarchaea group</taxon>
        <taxon>Methanomicrobia</taxon>
        <taxon>Methanosarcinales</taxon>
        <taxon>Methanosarcinaceae</taxon>
        <taxon>Methanosarcina</taxon>
    </lineage>
</organism>
<dbReference type="InterPro" id="IPR052174">
    <property type="entry name" value="Flavoredoxin"/>
</dbReference>
<dbReference type="SUPFAM" id="SSF50475">
    <property type="entry name" value="FMN-binding split barrel"/>
    <property type="match status" value="1"/>
</dbReference>
<comment type="cofactor">
    <cofactor evidence="1">
        <name>FMN</name>
        <dbReference type="ChEBI" id="CHEBI:58210"/>
    </cofactor>
</comment>
<dbReference type="AlphaFoldDB" id="A0A0E3QLW8"/>
<dbReference type="RefSeq" id="WP_011308267.1">
    <property type="nucleotide sequence ID" value="NZ_CP009526.1"/>
</dbReference>
<reference evidence="5 6" key="1">
    <citation type="submission" date="2014-07" db="EMBL/GenBank/DDBJ databases">
        <title>Methanogenic archaea and the global carbon cycle.</title>
        <authorList>
            <person name="Henriksen J.R."/>
            <person name="Luke J."/>
            <person name="Reinhart S."/>
            <person name="Benedict M.N."/>
            <person name="Youngblut N.D."/>
            <person name="Metcalf M.E."/>
            <person name="Whitaker R.J."/>
            <person name="Metcalf W.W."/>
        </authorList>
    </citation>
    <scope>NUCLEOTIDE SEQUENCE [LARGE SCALE GENOMIC DNA]</scope>
    <source>
        <strain evidence="5 6">Wiesmoor</strain>
    </source>
</reference>
<sequence length="188" mass="20564">MKQSIGAKPLAFPTPTWVVGTYDMNGKPNAMTVAWGGICCSNPPCVSVSLRKATYSYANIMENRAFTVSIPSEAYVKQADHFGIASGRDEDKFETACLTPVRSELVPAPYVGEFPFVLECKLLHNFEIGLHTLFVGEILDIKADESVLDEKGNPEIEKIRPVIYSPGDRSYYGVGCNLGKAFSIGKEC</sequence>
<dbReference type="KEGG" id="mbw:MSBRW_1382"/>
<protein>
    <submittedName>
        <fullName evidence="5">Flavoredoxin Flr</fullName>
    </submittedName>
</protein>
<proteinExistence type="inferred from homology"/>
<dbReference type="GO" id="GO:0010181">
    <property type="term" value="F:FMN binding"/>
    <property type="evidence" value="ECO:0007669"/>
    <property type="project" value="InterPro"/>
</dbReference>
<feature type="domain" description="Flavin reductase like" evidence="4">
    <location>
        <begin position="10"/>
        <end position="155"/>
    </location>
</feature>
<dbReference type="SMART" id="SM00903">
    <property type="entry name" value="Flavin_Reduct"/>
    <property type="match status" value="1"/>
</dbReference>
<dbReference type="PANTHER" id="PTHR43567:SF1">
    <property type="entry name" value="FLAVOREDOXIN"/>
    <property type="match status" value="1"/>
</dbReference>
<dbReference type="Proteomes" id="UP000033038">
    <property type="component" value="Chromosome"/>
</dbReference>
<dbReference type="InterPro" id="IPR012349">
    <property type="entry name" value="Split_barrel_FMN-bd"/>
</dbReference>
<dbReference type="Gene3D" id="2.30.110.10">
    <property type="entry name" value="Electron Transport, Fmn-binding Protein, Chain A"/>
    <property type="match status" value="1"/>
</dbReference>
<accession>A0A0E3QLW8</accession>
<evidence type="ECO:0000256" key="3">
    <source>
        <dbReference type="ARBA" id="ARBA00038054"/>
    </source>
</evidence>
<dbReference type="PANTHER" id="PTHR43567">
    <property type="entry name" value="FLAVOREDOXIN-RELATED-RELATED"/>
    <property type="match status" value="1"/>
</dbReference>
<dbReference type="PATRIC" id="fig|1434109.4.peg.1738"/>
<dbReference type="Pfam" id="PF01613">
    <property type="entry name" value="Flavin_Reduct"/>
    <property type="match status" value="1"/>
</dbReference>
<evidence type="ECO:0000256" key="1">
    <source>
        <dbReference type="ARBA" id="ARBA00001917"/>
    </source>
</evidence>
<dbReference type="InterPro" id="IPR002563">
    <property type="entry name" value="Flavin_Rdtase-like_dom"/>
</dbReference>
<evidence type="ECO:0000259" key="4">
    <source>
        <dbReference type="SMART" id="SM00903"/>
    </source>
</evidence>
<dbReference type="EMBL" id="CP009526">
    <property type="protein sequence ID" value="AKB50635.1"/>
    <property type="molecule type" value="Genomic_DNA"/>
</dbReference>
<dbReference type="GeneID" id="24822859"/>
<comment type="similarity">
    <text evidence="3">Belongs to the flavoredoxin family.</text>
</comment>
<name>A0A0E3QLW8_METBA</name>
<evidence type="ECO:0000313" key="5">
    <source>
        <dbReference type="EMBL" id="AKB50635.1"/>
    </source>
</evidence>
<gene>
    <name evidence="5" type="ORF">MSBRW_1382</name>
</gene>
<evidence type="ECO:0000256" key="2">
    <source>
        <dbReference type="ARBA" id="ARBA00022630"/>
    </source>
</evidence>